<dbReference type="PROSITE" id="PS50987">
    <property type="entry name" value="HTH_ARSR_2"/>
    <property type="match status" value="1"/>
</dbReference>
<dbReference type="Gene3D" id="1.10.10.10">
    <property type="entry name" value="Winged helix-like DNA-binding domain superfamily/Winged helix DNA-binding domain"/>
    <property type="match status" value="1"/>
</dbReference>
<dbReference type="InterPro" id="IPR011991">
    <property type="entry name" value="ArsR-like_HTH"/>
</dbReference>
<reference evidence="6" key="1">
    <citation type="submission" date="2017-01" db="EMBL/GenBank/DDBJ databases">
        <title>Novel pathways for hydrocarbon cycling and metabolic interdependencies in hydrothermal sediment communities.</title>
        <authorList>
            <person name="Dombrowski N."/>
            <person name="Seitz K."/>
            <person name="Teske A."/>
            <person name="Baker B."/>
        </authorList>
    </citation>
    <scope>NUCLEOTIDE SEQUENCE [LARGE SCALE GENOMIC DNA]</scope>
</reference>
<evidence type="ECO:0000313" key="6">
    <source>
        <dbReference type="Proteomes" id="UP000191663"/>
    </source>
</evidence>
<gene>
    <name evidence="5" type="ORF">BXT86_04225</name>
</gene>
<comment type="caution">
    <text evidence="5">The sequence shown here is derived from an EMBL/GenBank/DDBJ whole genome shotgun (WGS) entry which is preliminary data.</text>
</comment>
<evidence type="ECO:0000256" key="1">
    <source>
        <dbReference type="ARBA" id="ARBA00023015"/>
    </source>
</evidence>
<feature type="domain" description="HTH arsR-type" evidence="4">
    <location>
        <begin position="5"/>
        <end position="99"/>
    </location>
</feature>
<protein>
    <recommendedName>
        <fullName evidence="4">HTH arsR-type domain-containing protein</fullName>
    </recommendedName>
</protein>
<organism evidence="5 6">
    <name type="scientific">candidate division WOR-3 bacterium 4484_100</name>
    <dbReference type="NCBI Taxonomy" id="1936077"/>
    <lineage>
        <taxon>Bacteria</taxon>
        <taxon>Bacteria division WOR-3</taxon>
    </lineage>
</organism>
<dbReference type="EMBL" id="MUKB01000069">
    <property type="protein sequence ID" value="OPX17863.1"/>
    <property type="molecule type" value="Genomic_DNA"/>
</dbReference>
<dbReference type="PANTHER" id="PTHR33154">
    <property type="entry name" value="TRANSCRIPTIONAL REGULATOR, ARSR FAMILY"/>
    <property type="match status" value="1"/>
</dbReference>
<keyword evidence="3" id="KW-0804">Transcription</keyword>
<keyword evidence="1" id="KW-0805">Transcription regulation</keyword>
<evidence type="ECO:0000256" key="3">
    <source>
        <dbReference type="ARBA" id="ARBA00023163"/>
    </source>
</evidence>
<dbReference type="AlphaFoldDB" id="A0A1V4QES0"/>
<dbReference type="Pfam" id="PF01022">
    <property type="entry name" value="HTH_5"/>
    <property type="match status" value="1"/>
</dbReference>
<evidence type="ECO:0000256" key="2">
    <source>
        <dbReference type="ARBA" id="ARBA00023125"/>
    </source>
</evidence>
<proteinExistence type="predicted"/>
<sequence length="103" mass="12321">MIKRKMPETDYRGSRFCRIMGNPTAYQIVKYLLKHNATPSQLSEKIGVSVQTICSTLRHLRNVDIVRYETVKKNKIYFLKDPTLIQVINTIEKYVERIRFKRW</sequence>
<dbReference type="CDD" id="cd00090">
    <property type="entry name" value="HTH_ARSR"/>
    <property type="match status" value="1"/>
</dbReference>
<dbReference type="PANTHER" id="PTHR33154:SF33">
    <property type="entry name" value="TRANSCRIPTIONAL REPRESSOR SDPR"/>
    <property type="match status" value="1"/>
</dbReference>
<dbReference type="InterPro" id="IPR001845">
    <property type="entry name" value="HTH_ArsR_DNA-bd_dom"/>
</dbReference>
<dbReference type="InterPro" id="IPR051081">
    <property type="entry name" value="HTH_MetalResp_TranReg"/>
</dbReference>
<dbReference type="SMART" id="SM00418">
    <property type="entry name" value="HTH_ARSR"/>
    <property type="match status" value="1"/>
</dbReference>
<keyword evidence="2" id="KW-0238">DNA-binding</keyword>
<evidence type="ECO:0000259" key="4">
    <source>
        <dbReference type="PROSITE" id="PS50987"/>
    </source>
</evidence>
<evidence type="ECO:0000313" key="5">
    <source>
        <dbReference type="EMBL" id="OPX17863.1"/>
    </source>
</evidence>
<dbReference type="GO" id="GO:0003677">
    <property type="term" value="F:DNA binding"/>
    <property type="evidence" value="ECO:0007669"/>
    <property type="project" value="UniProtKB-KW"/>
</dbReference>
<accession>A0A1V4QES0</accession>
<dbReference type="GO" id="GO:0003700">
    <property type="term" value="F:DNA-binding transcription factor activity"/>
    <property type="evidence" value="ECO:0007669"/>
    <property type="project" value="InterPro"/>
</dbReference>
<name>A0A1V4QES0_UNCW3</name>
<dbReference type="Proteomes" id="UP000191663">
    <property type="component" value="Unassembled WGS sequence"/>
</dbReference>
<dbReference type="InterPro" id="IPR036390">
    <property type="entry name" value="WH_DNA-bd_sf"/>
</dbReference>
<dbReference type="InterPro" id="IPR036388">
    <property type="entry name" value="WH-like_DNA-bd_sf"/>
</dbReference>
<dbReference type="SUPFAM" id="SSF46785">
    <property type="entry name" value="Winged helix' DNA-binding domain"/>
    <property type="match status" value="1"/>
</dbReference>